<keyword evidence="2" id="KW-1185">Reference proteome</keyword>
<organism evidence="1 2">
    <name type="scientific">Trichonephila inaurata madagascariensis</name>
    <dbReference type="NCBI Taxonomy" id="2747483"/>
    <lineage>
        <taxon>Eukaryota</taxon>
        <taxon>Metazoa</taxon>
        <taxon>Ecdysozoa</taxon>
        <taxon>Arthropoda</taxon>
        <taxon>Chelicerata</taxon>
        <taxon>Arachnida</taxon>
        <taxon>Araneae</taxon>
        <taxon>Araneomorphae</taxon>
        <taxon>Entelegynae</taxon>
        <taxon>Araneoidea</taxon>
        <taxon>Nephilidae</taxon>
        <taxon>Trichonephila</taxon>
        <taxon>Trichonephila inaurata</taxon>
    </lineage>
</organism>
<dbReference type="EMBL" id="BMAV01015889">
    <property type="protein sequence ID" value="GFY66193.1"/>
    <property type="molecule type" value="Genomic_DNA"/>
</dbReference>
<dbReference type="AlphaFoldDB" id="A0A8X6Y8S2"/>
<reference evidence="1" key="1">
    <citation type="submission" date="2020-08" db="EMBL/GenBank/DDBJ databases">
        <title>Multicomponent nature underlies the extraordinary mechanical properties of spider dragline silk.</title>
        <authorList>
            <person name="Kono N."/>
            <person name="Nakamura H."/>
            <person name="Mori M."/>
            <person name="Yoshida Y."/>
            <person name="Ohtoshi R."/>
            <person name="Malay A.D."/>
            <person name="Moran D.A.P."/>
            <person name="Tomita M."/>
            <person name="Numata K."/>
            <person name="Arakawa K."/>
        </authorList>
    </citation>
    <scope>NUCLEOTIDE SEQUENCE</scope>
</reference>
<dbReference type="Proteomes" id="UP000886998">
    <property type="component" value="Unassembled WGS sequence"/>
</dbReference>
<name>A0A8X6Y8S2_9ARAC</name>
<proteinExistence type="predicted"/>
<accession>A0A8X6Y8S2</accession>
<evidence type="ECO:0000313" key="1">
    <source>
        <dbReference type="EMBL" id="GFY66193.1"/>
    </source>
</evidence>
<gene>
    <name evidence="1" type="ORF">TNIN_391071</name>
</gene>
<protein>
    <submittedName>
        <fullName evidence="1">Uncharacterized protein</fullName>
    </submittedName>
</protein>
<comment type="caution">
    <text evidence="1">The sequence shown here is derived from an EMBL/GenBank/DDBJ whole genome shotgun (WGS) entry which is preliminary data.</text>
</comment>
<sequence length="95" mass="10409">MIIIKILNIQPFGVLKFLFSFNYKTMAVSGVSKSQKTSHRIPATPLESWVSSVWRENCWVQGGAVPVGRRSGTCWVESVLDPVVPVGGASCSERV</sequence>
<evidence type="ECO:0000313" key="2">
    <source>
        <dbReference type="Proteomes" id="UP000886998"/>
    </source>
</evidence>